<evidence type="ECO:0000313" key="16">
    <source>
        <dbReference type="Ensembl" id="ENSSSCP00025021592.1"/>
    </source>
</evidence>
<dbReference type="PRINTS" id="PR00245">
    <property type="entry name" value="OLFACTORYR"/>
</dbReference>
<feature type="transmembrane region" description="Helical" evidence="14">
    <location>
        <begin position="138"/>
        <end position="158"/>
    </location>
</feature>
<sequence length="309" mass="34702">MNQTLILEFVLVIFTESQTLLRLYAVLFSLIYLMAMLENLIIIFLTILDQHLHTSMYFFLRHLSFLDLCLISATVPKFILNYITITDSISFFGCVSQLFLVVLMTGSEIGILTVMSYDRYVAICRPLHYEAVMSKGACVWFMTVSWFNGGALGILYSIGTFSLNFCGSNKIHQFFCEVPALFKLTCSQEHTTLTISVATGVCYAFLCLVCIVVSYMCIFSTVLKIPNRANQSKAFSTCMPHLIVVSVFLLTGAVAYLKPASNETSLVDLLVSVFYSVVPPTLNPVIYCLRNKDIKSALGRLLWKVKSME</sequence>
<evidence type="ECO:0000256" key="5">
    <source>
        <dbReference type="ARBA" id="ARBA00022606"/>
    </source>
</evidence>
<evidence type="ECO:0000256" key="11">
    <source>
        <dbReference type="ARBA" id="ARBA00023170"/>
    </source>
</evidence>
<dbReference type="GO" id="GO:0004984">
    <property type="term" value="F:olfactory receptor activity"/>
    <property type="evidence" value="ECO:0007669"/>
    <property type="project" value="InterPro"/>
</dbReference>
<protein>
    <recommendedName>
        <fullName evidence="14">Olfactory receptor</fullName>
    </recommendedName>
</protein>
<keyword evidence="11 13" id="KW-0675">Receptor</keyword>
<comment type="similarity">
    <text evidence="13">Belongs to the G-protein coupled receptor 1 family.</text>
</comment>
<gene>
    <name evidence="16" type="primary">LOC100624150</name>
</gene>
<dbReference type="InterPro" id="IPR000276">
    <property type="entry name" value="GPCR_Rhodpsn"/>
</dbReference>
<reference evidence="16" key="1">
    <citation type="submission" date="2025-08" db="UniProtKB">
        <authorList>
            <consortium name="Ensembl"/>
        </authorList>
    </citation>
    <scope>IDENTIFICATION</scope>
</reference>
<dbReference type="InterPro" id="IPR050516">
    <property type="entry name" value="Olfactory_GPCR"/>
</dbReference>
<dbReference type="Proteomes" id="UP000694727">
    <property type="component" value="Unplaced"/>
</dbReference>
<dbReference type="InterPro" id="IPR017452">
    <property type="entry name" value="GPCR_Rhodpsn_7TM"/>
</dbReference>
<evidence type="ECO:0000256" key="14">
    <source>
        <dbReference type="RuleBase" id="RU363047"/>
    </source>
</evidence>
<feature type="transmembrane region" description="Helical" evidence="14">
    <location>
        <begin position="59"/>
        <end position="83"/>
    </location>
</feature>
<evidence type="ECO:0000256" key="9">
    <source>
        <dbReference type="ARBA" id="ARBA00023040"/>
    </source>
</evidence>
<dbReference type="Pfam" id="PF13853">
    <property type="entry name" value="7tm_4"/>
    <property type="match status" value="1"/>
</dbReference>
<dbReference type="GO" id="GO:0005886">
    <property type="term" value="C:plasma membrane"/>
    <property type="evidence" value="ECO:0007669"/>
    <property type="project" value="UniProtKB-SubCell"/>
</dbReference>
<evidence type="ECO:0000256" key="13">
    <source>
        <dbReference type="RuleBase" id="RU000688"/>
    </source>
</evidence>
<dbReference type="Gene3D" id="1.20.1070.10">
    <property type="entry name" value="Rhodopsin 7-helix transmembrane proteins"/>
    <property type="match status" value="1"/>
</dbReference>
<keyword evidence="9 13" id="KW-0297">G-protein coupled receptor</keyword>
<name>A0A8D0S4F6_PIG</name>
<organism evidence="16 17">
    <name type="scientific">Sus scrofa</name>
    <name type="common">Pig</name>
    <dbReference type="NCBI Taxonomy" id="9823"/>
    <lineage>
        <taxon>Eukaryota</taxon>
        <taxon>Metazoa</taxon>
        <taxon>Chordata</taxon>
        <taxon>Craniata</taxon>
        <taxon>Vertebrata</taxon>
        <taxon>Euteleostomi</taxon>
        <taxon>Mammalia</taxon>
        <taxon>Eutheria</taxon>
        <taxon>Laurasiatheria</taxon>
        <taxon>Artiodactyla</taxon>
        <taxon>Suina</taxon>
        <taxon>Suidae</taxon>
        <taxon>Sus</taxon>
    </lineage>
</organism>
<feature type="transmembrane region" description="Helical" evidence="14">
    <location>
        <begin position="89"/>
        <end position="117"/>
    </location>
</feature>
<dbReference type="CDD" id="cd15227">
    <property type="entry name" value="7tmA_OR14-like"/>
    <property type="match status" value="1"/>
</dbReference>
<dbReference type="InterPro" id="IPR000725">
    <property type="entry name" value="Olfact_rcpt"/>
</dbReference>
<evidence type="ECO:0000256" key="1">
    <source>
        <dbReference type="ARBA" id="ARBA00002936"/>
    </source>
</evidence>
<dbReference type="PANTHER" id="PTHR26452">
    <property type="entry name" value="OLFACTORY RECEPTOR"/>
    <property type="match status" value="1"/>
</dbReference>
<evidence type="ECO:0000256" key="7">
    <source>
        <dbReference type="ARBA" id="ARBA00022725"/>
    </source>
</evidence>
<evidence type="ECO:0000259" key="15">
    <source>
        <dbReference type="PROSITE" id="PS50262"/>
    </source>
</evidence>
<feature type="transmembrane region" description="Helical" evidence="14">
    <location>
        <begin position="203"/>
        <end position="223"/>
    </location>
</feature>
<evidence type="ECO:0000256" key="6">
    <source>
        <dbReference type="ARBA" id="ARBA00022692"/>
    </source>
</evidence>
<keyword evidence="5 14" id="KW-0716">Sensory transduction</keyword>
<feature type="transmembrane region" description="Helical" evidence="14">
    <location>
        <begin position="235"/>
        <end position="257"/>
    </location>
</feature>
<keyword evidence="12 13" id="KW-0807">Transducer</keyword>
<proteinExistence type="inferred from homology"/>
<dbReference type="Ensembl" id="ENSSSCT00025050597.1">
    <property type="protein sequence ID" value="ENSSSCP00025021592.1"/>
    <property type="gene ID" value="ENSSSCG00025037195.1"/>
</dbReference>
<accession>A0A8D0S4F6</accession>
<keyword evidence="10 14" id="KW-0472">Membrane</keyword>
<evidence type="ECO:0000256" key="3">
    <source>
        <dbReference type="ARBA" id="ARBA00004651"/>
    </source>
</evidence>
<keyword evidence="7 14" id="KW-0552">Olfaction</keyword>
<dbReference type="AlphaFoldDB" id="A0A8D0S4F6"/>
<evidence type="ECO:0000313" key="17">
    <source>
        <dbReference type="Proteomes" id="UP000694727"/>
    </source>
</evidence>
<dbReference type="GO" id="GO:0004930">
    <property type="term" value="F:G protein-coupled receptor activity"/>
    <property type="evidence" value="ECO:0007669"/>
    <property type="project" value="UniProtKB-KW"/>
</dbReference>
<comment type="function">
    <text evidence="2">Putative odorant or sperm cell receptor.</text>
</comment>
<keyword evidence="8 14" id="KW-1133">Transmembrane helix</keyword>
<feature type="transmembrane region" description="Helical" evidence="14">
    <location>
        <begin position="269"/>
        <end position="289"/>
    </location>
</feature>
<evidence type="ECO:0000256" key="12">
    <source>
        <dbReference type="ARBA" id="ARBA00023224"/>
    </source>
</evidence>
<dbReference type="SUPFAM" id="SSF81321">
    <property type="entry name" value="Family A G protein-coupled receptor-like"/>
    <property type="match status" value="1"/>
</dbReference>
<evidence type="ECO:0000256" key="8">
    <source>
        <dbReference type="ARBA" id="ARBA00022989"/>
    </source>
</evidence>
<dbReference type="FunFam" id="1.20.1070.10:FF:000037">
    <property type="entry name" value="Olfactory receptor"/>
    <property type="match status" value="1"/>
</dbReference>
<evidence type="ECO:0000256" key="4">
    <source>
        <dbReference type="ARBA" id="ARBA00022475"/>
    </source>
</evidence>
<evidence type="ECO:0000256" key="10">
    <source>
        <dbReference type="ARBA" id="ARBA00023136"/>
    </source>
</evidence>
<keyword evidence="6 13" id="KW-0812">Transmembrane</keyword>
<comment type="subcellular location">
    <subcellularLocation>
        <location evidence="3 14">Cell membrane</location>
        <topology evidence="3 14">Multi-pass membrane protein</topology>
    </subcellularLocation>
</comment>
<feature type="domain" description="G-protein coupled receptors family 1 profile" evidence="15">
    <location>
        <begin position="38"/>
        <end position="287"/>
    </location>
</feature>
<dbReference type="PROSITE" id="PS50262">
    <property type="entry name" value="G_PROTEIN_RECEP_F1_2"/>
    <property type="match status" value="1"/>
</dbReference>
<feature type="transmembrane region" description="Helical" evidence="14">
    <location>
        <begin position="23"/>
        <end position="47"/>
    </location>
</feature>
<dbReference type="PROSITE" id="PS00237">
    <property type="entry name" value="G_PROTEIN_RECEP_F1_1"/>
    <property type="match status" value="1"/>
</dbReference>
<evidence type="ECO:0000256" key="2">
    <source>
        <dbReference type="ARBA" id="ARBA00003929"/>
    </source>
</evidence>
<keyword evidence="4 14" id="KW-1003">Cell membrane</keyword>
<comment type="function">
    <text evidence="1">Odorant receptor.</text>
</comment>
<dbReference type="PRINTS" id="PR00237">
    <property type="entry name" value="GPCRRHODOPSN"/>
</dbReference>